<dbReference type="AlphaFoldDB" id="A0A2Z6T8Q9"/>
<evidence type="ECO:0000259" key="1">
    <source>
        <dbReference type="Pfam" id="PF03358"/>
    </source>
</evidence>
<accession>A0A2Z6T8Q9</accession>
<dbReference type="Pfam" id="PF03358">
    <property type="entry name" value="FMN_red"/>
    <property type="match status" value="1"/>
</dbReference>
<protein>
    <submittedName>
        <fullName evidence="2">NADPH-dependent FMN reductase</fullName>
    </submittedName>
</protein>
<dbReference type="OrthoDB" id="9812295at2"/>
<dbReference type="InterPro" id="IPR005025">
    <property type="entry name" value="FMN_Rdtase-like_dom"/>
</dbReference>
<proteinExistence type="predicted"/>
<evidence type="ECO:0000313" key="3">
    <source>
        <dbReference type="Proteomes" id="UP000257317"/>
    </source>
</evidence>
<dbReference type="PANTHER" id="PTHR30543">
    <property type="entry name" value="CHROMATE REDUCTASE"/>
    <property type="match status" value="1"/>
</dbReference>
<sequence>MKILAIVGSNADHSYNRDLLKFIKKHFTGKYDIELAEVRDLPMFKEGFTEVPESVEALTKKIEAADAVLISTPEQQHSVPSSLKSALEWLSSAEHPFKNKPIVIVGTSVLPQGSARGQSHLKLVLNSPGFGGIVFDGDEFMLGSAPEQFDKDGNLPEGTVKFMDHFFDEFDAFYTQITGKNTKSVLAQIFDREG</sequence>
<dbReference type="GO" id="GO:0005829">
    <property type="term" value="C:cytosol"/>
    <property type="evidence" value="ECO:0007669"/>
    <property type="project" value="TreeGrafter"/>
</dbReference>
<dbReference type="GO" id="GO:0010181">
    <property type="term" value="F:FMN binding"/>
    <property type="evidence" value="ECO:0007669"/>
    <property type="project" value="TreeGrafter"/>
</dbReference>
<comment type="caution">
    <text evidence="2">The sequence shown here is derived from an EMBL/GenBank/DDBJ whole genome shotgun (WGS) entry which is preliminary data.</text>
</comment>
<dbReference type="SUPFAM" id="SSF52218">
    <property type="entry name" value="Flavoproteins"/>
    <property type="match status" value="1"/>
</dbReference>
<feature type="domain" description="NADPH-dependent FMN reductase-like" evidence="1">
    <location>
        <begin position="1"/>
        <end position="145"/>
    </location>
</feature>
<dbReference type="InterPro" id="IPR029039">
    <property type="entry name" value="Flavoprotein-like_sf"/>
</dbReference>
<evidence type="ECO:0000313" key="2">
    <source>
        <dbReference type="EMBL" id="GBG05361.1"/>
    </source>
</evidence>
<keyword evidence="3" id="KW-1185">Reference proteome</keyword>
<dbReference type="PANTHER" id="PTHR30543:SF21">
    <property type="entry name" value="NAD(P)H-DEPENDENT FMN REDUCTASE LOT6"/>
    <property type="match status" value="1"/>
</dbReference>
<dbReference type="Gene3D" id="3.40.50.360">
    <property type="match status" value="1"/>
</dbReference>
<dbReference type="RefSeq" id="WP_117118691.1">
    <property type="nucleotide sequence ID" value="NZ_BFBY01000011.1"/>
</dbReference>
<dbReference type="InterPro" id="IPR050712">
    <property type="entry name" value="NAD(P)H-dep_reductase"/>
</dbReference>
<name>A0A2Z6T8Q9_9LACO</name>
<dbReference type="Proteomes" id="UP000257317">
    <property type="component" value="Unassembled WGS sequence"/>
</dbReference>
<reference evidence="3" key="1">
    <citation type="submission" date="2018-03" db="EMBL/GenBank/DDBJ databases">
        <title>New taxa in the Lactobacillus gasseri group.</title>
        <authorList>
            <person name="Tanizawa Y."/>
            <person name="Tohno M."/>
            <person name="Endo A."/>
            <person name="Arita M."/>
        </authorList>
    </citation>
    <scope>NUCLEOTIDE SEQUENCE [LARGE SCALE GENOMIC DNA]</scope>
    <source>
        <strain evidence="3">DSM 24759</strain>
    </source>
</reference>
<gene>
    <name evidence="2" type="ORF">LrDSM24759_12750</name>
</gene>
<organism evidence="2 3">
    <name type="scientific">Lactobacillus rodentium</name>
    <dbReference type="NCBI Taxonomy" id="947835"/>
    <lineage>
        <taxon>Bacteria</taxon>
        <taxon>Bacillati</taxon>
        <taxon>Bacillota</taxon>
        <taxon>Bacilli</taxon>
        <taxon>Lactobacillales</taxon>
        <taxon>Lactobacillaceae</taxon>
        <taxon>Lactobacillus</taxon>
    </lineage>
</organism>
<dbReference type="GO" id="GO:0016491">
    <property type="term" value="F:oxidoreductase activity"/>
    <property type="evidence" value="ECO:0007669"/>
    <property type="project" value="InterPro"/>
</dbReference>
<dbReference type="EMBL" id="BFBY01000011">
    <property type="protein sequence ID" value="GBG05361.1"/>
    <property type="molecule type" value="Genomic_DNA"/>
</dbReference>